<dbReference type="STRING" id="3218.A0A2K1ISE5"/>
<dbReference type="GO" id="GO:0051721">
    <property type="term" value="F:protein phosphatase 2A binding"/>
    <property type="evidence" value="ECO:0007669"/>
    <property type="project" value="EnsemblPlants"/>
</dbReference>
<dbReference type="GO" id="GO:0040029">
    <property type="term" value="P:epigenetic regulation of gene expression"/>
    <property type="evidence" value="ECO:0000318"/>
    <property type="project" value="GO_Central"/>
</dbReference>
<dbReference type="AlphaFoldDB" id="A0A2K1ISE5"/>
<dbReference type="EnsemblPlants" id="Pp3c21_17500V3.2">
    <property type="protein sequence ID" value="Pp3c21_17500V3.2"/>
    <property type="gene ID" value="Pp3c21_17500"/>
</dbReference>
<dbReference type="FunCoup" id="A0A2K1ISE5">
    <property type="interactions" value="1160"/>
</dbReference>
<dbReference type="PANTHER" id="PTHR10625">
    <property type="entry name" value="HISTONE DEACETYLASE HDAC1-RELATED"/>
    <property type="match status" value="1"/>
</dbReference>
<dbReference type="KEGG" id="ppp:112273863"/>
<sequence length="459" mass="49384">MRERAAAAMAMASSASVLARDSCFYRVVSFGRNRISARGVYGKEKEFGSNGVHEVEFPRQFFRSERPSAITCVADSQASTSISRQPRELLVPIPQLVEARVIFAAAPALGHYQEGHPESNERVPSILEALERGKLTPEFRGNEVLRIQNFKAASQEDVAAVHSLGYVKGLERAMQKAEDEGLIFLDNSGPTYATSSTYHDSMLAAGASLALVDSVVAASKETQNPPVGFALVRPPGHHAVPAGPMGFCVFGNIAVAARYAQQAHGLQRVFIIDYDVHHGNGTNDAFYDDSDIYFLSTHQDGSYPGTGKMSEVGAGSGEGATLNLPLPGGSGDDTMARVFEEVIAPAAQRFKPDIILVSAGFDAHVQDPLAGMQFTTGTYYRLASDIKSLAQSLCGGRCVFFLEGGYDLKSLSNSVADSFRAFLGDKSLSSRLDNPAVLYDEPSLYARQAIDEIKSIHSL</sequence>
<dbReference type="GO" id="GO:0009570">
    <property type="term" value="C:chloroplast stroma"/>
    <property type="evidence" value="ECO:0007669"/>
    <property type="project" value="EnsemblPlants"/>
</dbReference>
<dbReference type="InterPro" id="IPR023696">
    <property type="entry name" value="Ureohydrolase_dom_sf"/>
</dbReference>
<dbReference type="Pfam" id="PF00850">
    <property type="entry name" value="Hist_deacetyl"/>
    <property type="match status" value="1"/>
</dbReference>
<dbReference type="Gene3D" id="3.40.800.20">
    <property type="entry name" value="Histone deacetylase domain"/>
    <property type="match status" value="1"/>
</dbReference>
<dbReference type="Proteomes" id="UP000006727">
    <property type="component" value="Chromosome 21"/>
</dbReference>
<evidence type="ECO:0000313" key="4">
    <source>
        <dbReference type="Proteomes" id="UP000006727"/>
    </source>
</evidence>
<dbReference type="EnsemblPlants" id="Pp3c21_17500V3.1">
    <property type="protein sequence ID" value="Pp3c21_17500V3.1"/>
    <property type="gene ID" value="Pp3c21_17500"/>
</dbReference>
<evidence type="ECO:0000313" key="3">
    <source>
        <dbReference type="EnsemblPlants" id="Pp3c21_17500V3.1"/>
    </source>
</evidence>
<dbReference type="Gramene" id="Pp3c21_17500V3.1">
    <property type="protein sequence ID" value="Pp3c21_17500V3.1"/>
    <property type="gene ID" value="Pp3c21_17500"/>
</dbReference>
<dbReference type="GO" id="GO:0000118">
    <property type="term" value="C:histone deacetylase complex"/>
    <property type="evidence" value="ECO:0000318"/>
    <property type="project" value="GO_Central"/>
</dbReference>
<feature type="domain" description="Histone deacetylase" evidence="1">
    <location>
        <begin position="116"/>
        <end position="420"/>
    </location>
</feature>
<organism evidence="2">
    <name type="scientific">Physcomitrium patens</name>
    <name type="common">Spreading-leaved earth moss</name>
    <name type="synonym">Physcomitrella patens</name>
    <dbReference type="NCBI Taxonomy" id="3218"/>
    <lineage>
        <taxon>Eukaryota</taxon>
        <taxon>Viridiplantae</taxon>
        <taxon>Streptophyta</taxon>
        <taxon>Embryophyta</taxon>
        <taxon>Bryophyta</taxon>
        <taxon>Bryophytina</taxon>
        <taxon>Bryopsida</taxon>
        <taxon>Funariidae</taxon>
        <taxon>Funariales</taxon>
        <taxon>Funariaceae</taxon>
        <taxon>Physcomitrium</taxon>
    </lineage>
</organism>
<dbReference type="GO" id="GO:0005829">
    <property type="term" value="C:cytosol"/>
    <property type="evidence" value="ECO:0007669"/>
    <property type="project" value="EnsemblPlants"/>
</dbReference>
<dbReference type="Gramene" id="Pp3c21_17500V3.2">
    <property type="protein sequence ID" value="Pp3c21_17500V3.2"/>
    <property type="gene ID" value="Pp3c21_17500"/>
</dbReference>
<dbReference type="GO" id="GO:0005739">
    <property type="term" value="C:mitochondrion"/>
    <property type="evidence" value="ECO:0007669"/>
    <property type="project" value="EnsemblPlants"/>
</dbReference>
<dbReference type="GO" id="GO:0048487">
    <property type="term" value="F:beta-tubulin binding"/>
    <property type="evidence" value="ECO:0007669"/>
    <property type="project" value="EnsemblPlants"/>
</dbReference>
<dbReference type="PANTHER" id="PTHR10625:SF11">
    <property type="entry name" value="HISTONE DEACETYLASE 14, CHLOROPLASTIC"/>
    <property type="match status" value="1"/>
</dbReference>
<reference evidence="2 4" key="2">
    <citation type="journal article" date="2018" name="Plant J.">
        <title>The Physcomitrella patens chromosome-scale assembly reveals moss genome structure and evolution.</title>
        <authorList>
            <person name="Lang D."/>
            <person name="Ullrich K.K."/>
            <person name="Murat F."/>
            <person name="Fuchs J."/>
            <person name="Jenkins J."/>
            <person name="Haas F.B."/>
            <person name="Piednoel M."/>
            <person name="Gundlach H."/>
            <person name="Van Bel M."/>
            <person name="Meyberg R."/>
            <person name="Vives C."/>
            <person name="Morata J."/>
            <person name="Symeonidi A."/>
            <person name="Hiss M."/>
            <person name="Muchero W."/>
            <person name="Kamisugi Y."/>
            <person name="Saleh O."/>
            <person name="Blanc G."/>
            <person name="Decker E.L."/>
            <person name="van Gessel N."/>
            <person name="Grimwood J."/>
            <person name="Hayes R.D."/>
            <person name="Graham S.W."/>
            <person name="Gunter L.E."/>
            <person name="McDaniel S.F."/>
            <person name="Hoernstein S.N.W."/>
            <person name="Larsson A."/>
            <person name="Li F.W."/>
            <person name="Perroud P.F."/>
            <person name="Phillips J."/>
            <person name="Ranjan P."/>
            <person name="Rokshar D.S."/>
            <person name="Rothfels C.J."/>
            <person name="Schneider L."/>
            <person name="Shu S."/>
            <person name="Stevenson D.W."/>
            <person name="Thummler F."/>
            <person name="Tillich M."/>
            <person name="Villarreal Aguilar J.C."/>
            <person name="Widiez T."/>
            <person name="Wong G.K."/>
            <person name="Wymore A."/>
            <person name="Zhang Y."/>
            <person name="Zimmer A.D."/>
            <person name="Quatrano R.S."/>
            <person name="Mayer K.F.X."/>
            <person name="Goodstein D."/>
            <person name="Casacuberta J.M."/>
            <person name="Vandepoele K."/>
            <person name="Reski R."/>
            <person name="Cuming A.C."/>
            <person name="Tuskan G.A."/>
            <person name="Maumus F."/>
            <person name="Salse J."/>
            <person name="Schmutz J."/>
            <person name="Rensing S.A."/>
        </authorList>
    </citation>
    <scope>NUCLEOTIDE SEQUENCE [LARGE SCALE GENOMIC DNA]</scope>
    <source>
        <strain evidence="3 4">cv. Gransden 2004</strain>
    </source>
</reference>
<evidence type="ECO:0000313" key="2">
    <source>
        <dbReference type="EMBL" id="PNR32195.1"/>
    </source>
</evidence>
<dbReference type="InterPro" id="IPR000286">
    <property type="entry name" value="HDACs"/>
</dbReference>
<dbReference type="InterPro" id="IPR023801">
    <property type="entry name" value="His_deacetylse_dom"/>
</dbReference>
<dbReference type="OrthoDB" id="424012at2759"/>
<gene>
    <name evidence="3" type="primary">LOC112273863</name>
    <name evidence="2" type="ORF">PHYPA_026321</name>
</gene>
<dbReference type="OMA" id="CTSPAMG"/>
<reference evidence="2 4" key="1">
    <citation type="journal article" date="2008" name="Science">
        <title>The Physcomitrella genome reveals evolutionary insights into the conquest of land by plants.</title>
        <authorList>
            <person name="Rensing S."/>
            <person name="Lang D."/>
            <person name="Zimmer A."/>
            <person name="Terry A."/>
            <person name="Salamov A."/>
            <person name="Shapiro H."/>
            <person name="Nishiyama T."/>
            <person name="Perroud P.-F."/>
            <person name="Lindquist E."/>
            <person name="Kamisugi Y."/>
            <person name="Tanahashi T."/>
            <person name="Sakakibara K."/>
            <person name="Fujita T."/>
            <person name="Oishi K."/>
            <person name="Shin-I T."/>
            <person name="Kuroki Y."/>
            <person name="Toyoda A."/>
            <person name="Suzuki Y."/>
            <person name="Hashimoto A."/>
            <person name="Yamaguchi K."/>
            <person name="Sugano A."/>
            <person name="Kohara Y."/>
            <person name="Fujiyama A."/>
            <person name="Anterola A."/>
            <person name="Aoki S."/>
            <person name="Ashton N."/>
            <person name="Barbazuk W.B."/>
            <person name="Barker E."/>
            <person name="Bennetzen J."/>
            <person name="Bezanilla M."/>
            <person name="Blankenship R."/>
            <person name="Cho S.H."/>
            <person name="Dutcher S."/>
            <person name="Estelle M."/>
            <person name="Fawcett J.A."/>
            <person name="Gundlach H."/>
            <person name="Hanada K."/>
            <person name="Heyl A."/>
            <person name="Hicks K.A."/>
            <person name="Hugh J."/>
            <person name="Lohr M."/>
            <person name="Mayer K."/>
            <person name="Melkozernov A."/>
            <person name="Murata T."/>
            <person name="Nelson D."/>
            <person name="Pils B."/>
            <person name="Prigge M."/>
            <person name="Reiss B."/>
            <person name="Renner T."/>
            <person name="Rombauts S."/>
            <person name="Rushton P."/>
            <person name="Sanderfoot A."/>
            <person name="Schween G."/>
            <person name="Shiu S.-H."/>
            <person name="Stueber K."/>
            <person name="Theodoulou F.L."/>
            <person name="Tu H."/>
            <person name="Van de Peer Y."/>
            <person name="Verrier P.J."/>
            <person name="Waters E."/>
            <person name="Wood A."/>
            <person name="Yang L."/>
            <person name="Cove D."/>
            <person name="Cuming A."/>
            <person name="Hasebe M."/>
            <person name="Lucas S."/>
            <person name="Mishler D.B."/>
            <person name="Reski R."/>
            <person name="Grigoriev I."/>
            <person name="Quatrano R.S."/>
            <person name="Boore J.L."/>
        </authorList>
    </citation>
    <scope>NUCLEOTIDE SEQUENCE [LARGE SCALE GENOMIC DNA]</scope>
    <source>
        <strain evidence="3 4">cv. Gransden 2004</strain>
    </source>
</reference>
<dbReference type="GO" id="GO:0004407">
    <property type="term" value="F:histone deacetylase activity"/>
    <property type="evidence" value="ECO:0000318"/>
    <property type="project" value="GO_Central"/>
</dbReference>
<protein>
    <recommendedName>
        <fullName evidence="1">Histone deacetylase domain-containing protein</fullName>
    </recommendedName>
</protein>
<dbReference type="GO" id="GO:0042548">
    <property type="term" value="P:regulation of photosynthesis, light reaction"/>
    <property type="evidence" value="ECO:0007669"/>
    <property type="project" value="EnsemblPlants"/>
</dbReference>
<dbReference type="PRINTS" id="PR01270">
    <property type="entry name" value="HDASUPER"/>
</dbReference>
<dbReference type="CDD" id="cd09992">
    <property type="entry name" value="HDAC_classII"/>
    <property type="match status" value="1"/>
</dbReference>
<dbReference type="InterPro" id="IPR037138">
    <property type="entry name" value="His_deacetylse_dom_sf"/>
</dbReference>
<reference evidence="3" key="3">
    <citation type="submission" date="2020-12" db="UniProtKB">
        <authorList>
            <consortium name="EnsemblPlants"/>
        </authorList>
    </citation>
    <scope>IDENTIFICATION</scope>
</reference>
<dbReference type="GO" id="GO:0042903">
    <property type="term" value="F:tubulin deacetylase activity"/>
    <property type="evidence" value="ECO:0007669"/>
    <property type="project" value="EnsemblPlants"/>
</dbReference>
<evidence type="ECO:0000259" key="1">
    <source>
        <dbReference type="Pfam" id="PF00850"/>
    </source>
</evidence>
<dbReference type="GO" id="GO:0030186">
    <property type="term" value="P:melatonin metabolic process"/>
    <property type="evidence" value="ECO:0007669"/>
    <property type="project" value="EnsemblPlants"/>
</dbReference>
<accession>A0A2K1ISE5</accession>
<dbReference type="GO" id="GO:0005737">
    <property type="term" value="C:cytoplasm"/>
    <property type="evidence" value="ECO:0000318"/>
    <property type="project" value="GO_Central"/>
</dbReference>
<keyword evidence="4" id="KW-1185">Reference proteome</keyword>
<dbReference type="SUPFAM" id="SSF52768">
    <property type="entry name" value="Arginase/deacetylase"/>
    <property type="match status" value="1"/>
</dbReference>
<dbReference type="GO" id="GO:0043014">
    <property type="term" value="F:alpha-tubulin binding"/>
    <property type="evidence" value="ECO:0007669"/>
    <property type="project" value="EnsemblPlants"/>
</dbReference>
<dbReference type="EMBL" id="ABEU02000021">
    <property type="protein sequence ID" value="PNR32195.1"/>
    <property type="molecule type" value="Genomic_DNA"/>
</dbReference>
<name>A0A2K1ISE5_PHYPA</name>
<dbReference type="PaxDb" id="3218-PP1S85_154V6.1"/>
<proteinExistence type="predicted"/>